<protein>
    <submittedName>
        <fullName evidence="3">Porin family protein</fullName>
    </submittedName>
</protein>
<sequence>MNKKLLLILSLIAFSFASKAQTRFGIKAGGNLANASVSAGGVSFDSKPITSFHVGAVVEAQLADRLYLEPKLLFSQKGFKDVNVLGVISLKSTYSYIELPVNVVYEVVDYLTIGGGPYLGYALGGQSIVTDKSTNKSESQDIEFGEGGMKRLDYGLNFTVGYEVIDGLRISANYSLGLVNIDNGGSSSIKNNVIGISLTKFFGER</sequence>
<dbReference type="InterPro" id="IPR025665">
    <property type="entry name" value="Beta-barrel_OMP_2"/>
</dbReference>
<name>A0ABU5S3T2_9BACT</name>
<dbReference type="Pfam" id="PF13568">
    <property type="entry name" value="OMP_b-brl_2"/>
    <property type="match status" value="1"/>
</dbReference>
<dbReference type="Proteomes" id="UP001303899">
    <property type="component" value="Unassembled WGS sequence"/>
</dbReference>
<evidence type="ECO:0000313" key="3">
    <source>
        <dbReference type="EMBL" id="MEA5403152.1"/>
    </source>
</evidence>
<accession>A0ABU5S3T2</accession>
<gene>
    <name evidence="3" type="ORF">VB776_09515</name>
</gene>
<dbReference type="EMBL" id="JAYGIL010000009">
    <property type="protein sequence ID" value="MEA5403152.1"/>
    <property type="molecule type" value="Genomic_DNA"/>
</dbReference>
<evidence type="ECO:0000259" key="2">
    <source>
        <dbReference type="Pfam" id="PF13568"/>
    </source>
</evidence>
<feature type="domain" description="Outer membrane protein beta-barrel" evidence="2">
    <location>
        <begin position="21"/>
        <end position="182"/>
    </location>
</feature>
<evidence type="ECO:0000256" key="1">
    <source>
        <dbReference type="SAM" id="SignalP"/>
    </source>
</evidence>
<feature type="signal peptide" evidence="1">
    <location>
        <begin position="1"/>
        <end position="20"/>
    </location>
</feature>
<proteinExistence type="predicted"/>
<evidence type="ECO:0000313" key="4">
    <source>
        <dbReference type="Proteomes" id="UP001303899"/>
    </source>
</evidence>
<dbReference type="RefSeq" id="WP_323328383.1">
    <property type="nucleotide sequence ID" value="NZ_JAYGIL010000009.1"/>
</dbReference>
<organism evidence="3 4">
    <name type="scientific">Arcicella gelida</name>
    <dbReference type="NCBI Taxonomy" id="2984195"/>
    <lineage>
        <taxon>Bacteria</taxon>
        <taxon>Pseudomonadati</taxon>
        <taxon>Bacteroidota</taxon>
        <taxon>Cytophagia</taxon>
        <taxon>Cytophagales</taxon>
        <taxon>Flectobacillaceae</taxon>
        <taxon>Arcicella</taxon>
    </lineage>
</organism>
<comment type="caution">
    <text evidence="3">The sequence shown here is derived from an EMBL/GenBank/DDBJ whole genome shotgun (WGS) entry which is preliminary data.</text>
</comment>
<reference evidence="3 4" key="1">
    <citation type="submission" date="2023-12" db="EMBL/GenBank/DDBJ databases">
        <title>Novel species of the genus Arcicella isolated from rivers.</title>
        <authorList>
            <person name="Lu H."/>
        </authorList>
    </citation>
    <scope>NUCLEOTIDE SEQUENCE [LARGE SCALE GENOMIC DNA]</scope>
    <source>
        <strain evidence="3 4">DC2W</strain>
    </source>
</reference>
<feature type="chain" id="PRO_5045492003" evidence="1">
    <location>
        <begin position="21"/>
        <end position="205"/>
    </location>
</feature>
<keyword evidence="4" id="KW-1185">Reference proteome</keyword>
<keyword evidence="1" id="KW-0732">Signal</keyword>